<dbReference type="PANTHER" id="PTHR30629">
    <property type="entry name" value="PROPHAGE INTEGRASE"/>
    <property type="match status" value="1"/>
</dbReference>
<keyword evidence="3" id="KW-0233">DNA recombination</keyword>
<dbReference type="Proteomes" id="UP001164187">
    <property type="component" value="Chromosome"/>
</dbReference>
<evidence type="ECO:0000256" key="3">
    <source>
        <dbReference type="ARBA" id="ARBA00023172"/>
    </source>
</evidence>
<protein>
    <submittedName>
        <fullName evidence="6">Site-specific integrase</fullName>
    </submittedName>
</protein>
<evidence type="ECO:0000256" key="4">
    <source>
        <dbReference type="SAM" id="MobiDB-lite"/>
    </source>
</evidence>
<evidence type="ECO:0000256" key="2">
    <source>
        <dbReference type="ARBA" id="ARBA00022908"/>
    </source>
</evidence>
<evidence type="ECO:0000256" key="1">
    <source>
        <dbReference type="ARBA" id="ARBA00008857"/>
    </source>
</evidence>
<sequence>MNKDYHEQEIWTHIQKDGSVKYELQYTAPNGKKRRKTRKYAKDTAKNRNQAKKDIMQAIDEEFEQAKLDDCITLGKLIDMWFKTKQYTRQTTYKTVNSQFNSLKNLLGENLIIDTLSLKQMNLLFLNATKSNRKFIKMLLNFGFSEGILTNYELNNFKNIKNSAVHDNVVEKEYYEKEELKVIFKNLKEKDTYTSVMTSYILEFQTLTGNRIGEILALKDSEVKNNTININATYSNGFLVNATKTATSNRILGLNKRCKEIILEAKKLKFENGIRSDIVFCSRKGLYLDITSIRQCLKSIGANQKTHKFRKTHASLLAEAGVPLQVITRRLGHKDSKITERIYIQVTRKMKENDIELFSNLEIL</sequence>
<dbReference type="PANTHER" id="PTHR30629:SF2">
    <property type="entry name" value="PROPHAGE INTEGRASE INTS-RELATED"/>
    <property type="match status" value="1"/>
</dbReference>
<dbReference type="CDD" id="cd01189">
    <property type="entry name" value="INT_ICEBs1_C_like"/>
    <property type="match status" value="1"/>
</dbReference>
<dbReference type="PROSITE" id="PS51898">
    <property type="entry name" value="TYR_RECOMBINASE"/>
    <property type="match status" value="1"/>
</dbReference>
<organism evidence="6 7">
    <name type="scientific">Peptostreptococcus equinus</name>
    <dbReference type="NCBI Taxonomy" id="3003601"/>
    <lineage>
        <taxon>Bacteria</taxon>
        <taxon>Bacillati</taxon>
        <taxon>Bacillota</taxon>
        <taxon>Clostridia</taxon>
        <taxon>Peptostreptococcales</taxon>
        <taxon>Peptostreptococcaceae</taxon>
        <taxon>Peptostreptococcus</taxon>
    </lineage>
</organism>
<evidence type="ECO:0000313" key="7">
    <source>
        <dbReference type="Proteomes" id="UP001164187"/>
    </source>
</evidence>
<evidence type="ECO:0000313" key="6">
    <source>
        <dbReference type="EMBL" id="WAW14648.1"/>
    </source>
</evidence>
<dbReference type="InterPro" id="IPR013762">
    <property type="entry name" value="Integrase-like_cat_sf"/>
</dbReference>
<gene>
    <name evidence="6" type="ORF">O0R46_08595</name>
</gene>
<comment type="similarity">
    <text evidence="1">Belongs to the 'phage' integrase family.</text>
</comment>
<dbReference type="InterPro" id="IPR011010">
    <property type="entry name" value="DNA_brk_join_enz"/>
</dbReference>
<feature type="domain" description="Tyr recombinase" evidence="5">
    <location>
        <begin position="170"/>
        <end position="356"/>
    </location>
</feature>
<reference evidence="6" key="1">
    <citation type="submission" date="2022-12" db="EMBL/GenBank/DDBJ databases">
        <title>Peptostreptococcus.</title>
        <authorList>
            <person name="Lee S.H."/>
        </authorList>
    </citation>
    <scope>NUCLEOTIDE SEQUENCE</scope>
    <source>
        <strain evidence="6">CBA3647</strain>
    </source>
</reference>
<feature type="region of interest" description="Disordered" evidence="4">
    <location>
        <begin position="28"/>
        <end position="47"/>
    </location>
</feature>
<evidence type="ECO:0000259" key="5">
    <source>
        <dbReference type="PROSITE" id="PS51898"/>
    </source>
</evidence>
<dbReference type="RefSeq" id="WP_269311345.1">
    <property type="nucleotide sequence ID" value="NZ_CP114052.1"/>
</dbReference>
<keyword evidence="7" id="KW-1185">Reference proteome</keyword>
<dbReference type="Gene3D" id="1.10.443.10">
    <property type="entry name" value="Intergrase catalytic core"/>
    <property type="match status" value="1"/>
</dbReference>
<keyword evidence="2" id="KW-0229">DNA integration</keyword>
<dbReference type="InterPro" id="IPR050808">
    <property type="entry name" value="Phage_Integrase"/>
</dbReference>
<accession>A0ABY7JR52</accession>
<dbReference type="InterPro" id="IPR002104">
    <property type="entry name" value="Integrase_catalytic"/>
</dbReference>
<proteinExistence type="inferred from homology"/>
<dbReference type="Pfam" id="PF00589">
    <property type="entry name" value="Phage_integrase"/>
    <property type="match status" value="1"/>
</dbReference>
<dbReference type="SUPFAM" id="SSF56349">
    <property type="entry name" value="DNA breaking-rejoining enzymes"/>
    <property type="match status" value="1"/>
</dbReference>
<name>A0ABY7JR52_9FIRM</name>
<dbReference type="EMBL" id="CP114052">
    <property type="protein sequence ID" value="WAW14648.1"/>
    <property type="molecule type" value="Genomic_DNA"/>
</dbReference>